<accession>G9N826</accession>
<protein>
    <submittedName>
        <fullName evidence="1">Uncharacterized protein</fullName>
    </submittedName>
</protein>
<dbReference type="EMBL" id="ABDF02000089">
    <property type="protein sequence ID" value="EHK17137.1"/>
    <property type="molecule type" value="Genomic_DNA"/>
</dbReference>
<dbReference type="RefSeq" id="XP_013951339.1">
    <property type="nucleotide sequence ID" value="XM_014095864.1"/>
</dbReference>
<dbReference type="HOGENOM" id="CLU_2542863_0_0_1"/>
<organism evidence="1 2">
    <name type="scientific">Hypocrea virens (strain Gv29-8 / FGSC 10586)</name>
    <name type="common">Gliocladium virens</name>
    <name type="synonym">Trichoderma virens</name>
    <dbReference type="NCBI Taxonomy" id="413071"/>
    <lineage>
        <taxon>Eukaryota</taxon>
        <taxon>Fungi</taxon>
        <taxon>Dikarya</taxon>
        <taxon>Ascomycota</taxon>
        <taxon>Pezizomycotina</taxon>
        <taxon>Sordariomycetes</taxon>
        <taxon>Hypocreomycetidae</taxon>
        <taxon>Hypocreales</taxon>
        <taxon>Hypocreaceae</taxon>
        <taxon>Trichoderma</taxon>
    </lineage>
</organism>
<dbReference type="VEuPathDB" id="FungiDB:TRIVIDRAFT_226980"/>
<sequence length="83" mass="9246">MPLPPPPRAQISGFRGAASMWSVFHGDGYDFLAQPSCYVAQYGHKVQPGVFYKPLKPLLRHAMGLVYVFLGPSSYIFLELSWG</sequence>
<name>G9N826_HYPVG</name>
<gene>
    <name evidence="1" type="ORF">TRIVIDRAFT_226980</name>
</gene>
<dbReference type="InParanoid" id="G9N826"/>
<dbReference type="Proteomes" id="UP000007115">
    <property type="component" value="Unassembled WGS sequence"/>
</dbReference>
<evidence type="ECO:0000313" key="1">
    <source>
        <dbReference type="EMBL" id="EHK17137.1"/>
    </source>
</evidence>
<dbReference type="GeneID" id="25792048"/>
<evidence type="ECO:0000313" key="2">
    <source>
        <dbReference type="Proteomes" id="UP000007115"/>
    </source>
</evidence>
<reference evidence="1 2" key="1">
    <citation type="journal article" date="2011" name="Genome Biol.">
        <title>Comparative genome sequence analysis underscores mycoparasitism as the ancestral life style of Trichoderma.</title>
        <authorList>
            <person name="Kubicek C.P."/>
            <person name="Herrera-Estrella A."/>
            <person name="Seidl-Seiboth V."/>
            <person name="Martinez D.A."/>
            <person name="Druzhinina I.S."/>
            <person name="Thon M."/>
            <person name="Zeilinger S."/>
            <person name="Casas-Flores S."/>
            <person name="Horwitz B.A."/>
            <person name="Mukherjee P.K."/>
            <person name="Mukherjee M."/>
            <person name="Kredics L."/>
            <person name="Alcaraz L.D."/>
            <person name="Aerts A."/>
            <person name="Antal Z."/>
            <person name="Atanasova L."/>
            <person name="Cervantes-Badillo M.G."/>
            <person name="Challacombe J."/>
            <person name="Chertkov O."/>
            <person name="McCluskey K."/>
            <person name="Coulpier F."/>
            <person name="Deshpande N."/>
            <person name="von Doehren H."/>
            <person name="Ebbole D.J."/>
            <person name="Esquivel-Naranjo E.U."/>
            <person name="Fekete E."/>
            <person name="Flipphi M."/>
            <person name="Glaser F."/>
            <person name="Gomez-Rodriguez E.Y."/>
            <person name="Gruber S."/>
            <person name="Han C."/>
            <person name="Henrissat B."/>
            <person name="Hermosa R."/>
            <person name="Hernandez-Onate M."/>
            <person name="Karaffa L."/>
            <person name="Kosti I."/>
            <person name="Le Crom S."/>
            <person name="Lindquist E."/>
            <person name="Lucas S."/>
            <person name="Luebeck M."/>
            <person name="Luebeck P.S."/>
            <person name="Margeot A."/>
            <person name="Metz B."/>
            <person name="Misra M."/>
            <person name="Nevalainen H."/>
            <person name="Omann M."/>
            <person name="Packer N."/>
            <person name="Perrone G."/>
            <person name="Uresti-Rivera E.E."/>
            <person name="Salamov A."/>
            <person name="Schmoll M."/>
            <person name="Seiboth B."/>
            <person name="Shapiro H."/>
            <person name="Sukno S."/>
            <person name="Tamayo-Ramos J.A."/>
            <person name="Tisch D."/>
            <person name="Wiest A."/>
            <person name="Wilkinson H.H."/>
            <person name="Zhang M."/>
            <person name="Coutinho P.M."/>
            <person name="Kenerley C.M."/>
            <person name="Monte E."/>
            <person name="Baker S.E."/>
            <person name="Grigoriev I.V."/>
        </authorList>
    </citation>
    <scope>NUCLEOTIDE SEQUENCE [LARGE SCALE GENOMIC DNA]</scope>
    <source>
        <strain evidence="2">Gv29-8 / FGSC 10586</strain>
    </source>
</reference>
<dbReference type="AlphaFoldDB" id="G9N826"/>
<proteinExistence type="predicted"/>
<comment type="caution">
    <text evidence="1">The sequence shown here is derived from an EMBL/GenBank/DDBJ whole genome shotgun (WGS) entry which is preliminary data.</text>
</comment>
<keyword evidence="2" id="KW-1185">Reference proteome</keyword>